<dbReference type="InterPro" id="IPR029753">
    <property type="entry name" value="D-isomer_DH_CS"/>
</dbReference>
<evidence type="ECO:0000256" key="6">
    <source>
        <dbReference type="ARBA" id="ARBA00021582"/>
    </source>
</evidence>
<organism evidence="14 15">
    <name type="scientific">Azohydromonas lata</name>
    <dbReference type="NCBI Taxonomy" id="45677"/>
    <lineage>
        <taxon>Bacteria</taxon>
        <taxon>Pseudomonadati</taxon>
        <taxon>Pseudomonadota</taxon>
        <taxon>Betaproteobacteria</taxon>
        <taxon>Burkholderiales</taxon>
        <taxon>Sphaerotilaceae</taxon>
        <taxon>Azohydromonas</taxon>
    </lineage>
</organism>
<comment type="similarity">
    <text evidence="3 12">Belongs to the D-isomer specific 2-hydroxyacid dehydrogenase family.</text>
</comment>
<dbReference type="CDD" id="cd04901">
    <property type="entry name" value="ACT_3PGDH"/>
    <property type="match status" value="1"/>
</dbReference>
<keyword evidence="7 12" id="KW-0560">Oxidoreductase</keyword>
<evidence type="ECO:0000313" key="15">
    <source>
        <dbReference type="Proteomes" id="UP001293718"/>
    </source>
</evidence>
<dbReference type="Pfam" id="PF02826">
    <property type="entry name" value="2-Hacid_dh_C"/>
    <property type="match status" value="1"/>
</dbReference>
<accession>A0ABU5IM86</accession>
<dbReference type="InterPro" id="IPR054480">
    <property type="entry name" value="AHAS_small-like_ACT"/>
</dbReference>
<protein>
    <recommendedName>
        <fullName evidence="6">D-3-phosphoglycerate dehydrogenase</fullName>
        <ecNumber evidence="4">1.1.1.399</ecNumber>
        <ecNumber evidence="5">1.1.1.95</ecNumber>
    </recommendedName>
    <alternativeName>
        <fullName evidence="9">2-oxoglutarate reductase</fullName>
    </alternativeName>
</protein>
<dbReference type="Gene3D" id="3.40.50.720">
    <property type="entry name" value="NAD(P)-binding Rossmann-like Domain"/>
    <property type="match status" value="2"/>
</dbReference>
<dbReference type="InterPro" id="IPR002912">
    <property type="entry name" value="ACT_dom"/>
</dbReference>
<dbReference type="PROSITE" id="PS00065">
    <property type="entry name" value="D_2_HYDROXYACID_DH_1"/>
    <property type="match status" value="1"/>
</dbReference>
<evidence type="ECO:0000256" key="2">
    <source>
        <dbReference type="ARBA" id="ARBA00005216"/>
    </source>
</evidence>
<dbReference type="PROSITE" id="PS00670">
    <property type="entry name" value="D_2_HYDROXYACID_DH_2"/>
    <property type="match status" value="1"/>
</dbReference>
<dbReference type="Gene3D" id="3.30.70.260">
    <property type="match status" value="1"/>
</dbReference>
<keyword evidence="8" id="KW-0520">NAD</keyword>
<feature type="domain" description="ACT" evidence="13">
    <location>
        <begin position="347"/>
        <end position="416"/>
    </location>
</feature>
<comment type="pathway">
    <text evidence="2">Amino-acid biosynthesis; L-serine biosynthesis; L-serine from 3-phospho-D-glycerate: step 1/3.</text>
</comment>
<dbReference type="RefSeq" id="WP_322467593.1">
    <property type="nucleotide sequence ID" value="NZ_JAXOJX010000055.1"/>
</dbReference>
<dbReference type="CDD" id="cd12176">
    <property type="entry name" value="PGDH_3"/>
    <property type="match status" value="1"/>
</dbReference>
<dbReference type="SUPFAM" id="SSF55021">
    <property type="entry name" value="ACT-like"/>
    <property type="match status" value="1"/>
</dbReference>
<dbReference type="EMBL" id="JAXOJX010000055">
    <property type="protein sequence ID" value="MDZ5459998.1"/>
    <property type="molecule type" value="Genomic_DNA"/>
</dbReference>
<evidence type="ECO:0000256" key="3">
    <source>
        <dbReference type="ARBA" id="ARBA00005854"/>
    </source>
</evidence>
<evidence type="ECO:0000256" key="12">
    <source>
        <dbReference type="RuleBase" id="RU003719"/>
    </source>
</evidence>
<comment type="catalytic activity">
    <reaction evidence="11">
        <text>(2R)-3-phosphoglycerate + NAD(+) = 3-phosphooxypyruvate + NADH + H(+)</text>
        <dbReference type="Rhea" id="RHEA:12641"/>
        <dbReference type="ChEBI" id="CHEBI:15378"/>
        <dbReference type="ChEBI" id="CHEBI:18110"/>
        <dbReference type="ChEBI" id="CHEBI:57540"/>
        <dbReference type="ChEBI" id="CHEBI:57945"/>
        <dbReference type="ChEBI" id="CHEBI:58272"/>
        <dbReference type="EC" id="1.1.1.95"/>
    </reaction>
</comment>
<dbReference type="NCBIfam" id="NF008759">
    <property type="entry name" value="PRK11790.1"/>
    <property type="match status" value="1"/>
</dbReference>
<dbReference type="PROSITE" id="PS51671">
    <property type="entry name" value="ACT"/>
    <property type="match status" value="1"/>
</dbReference>
<dbReference type="PANTHER" id="PTHR43761">
    <property type="entry name" value="D-ISOMER SPECIFIC 2-HYDROXYACID DEHYDROGENASE FAMILY PROTEIN (AFU_ORTHOLOGUE AFUA_1G13630)"/>
    <property type="match status" value="1"/>
</dbReference>
<reference evidence="14 15" key="1">
    <citation type="submission" date="2023-11" db="EMBL/GenBank/DDBJ databases">
        <title>Draft genome of Azohydromonas lata strain H1 (DSM1123), a polyhydroxyalkanoate producer.</title>
        <authorList>
            <person name="Traversa D."/>
            <person name="D'Addabbo P."/>
            <person name="Pazzani C."/>
            <person name="Manzari C."/>
            <person name="Chiara M."/>
            <person name="Scrascia M."/>
        </authorList>
    </citation>
    <scope>NUCLEOTIDE SEQUENCE [LARGE SCALE GENOMIC DNA]</scope>
    <source>
        <strain evidence="14 15">H1</strain>
    </source>
</reference>
<dbReference type="InterPro" id="IPR036291">
    <property type="entry name" value="NAD(P)-bd_dom_sf"/>
</dbReference>
<dbReference type="InterPro" id="IPR006139">
    <property type="entry name" value="D-isomer_2_OHA_DH_cat_dom"/>
</dbReference>
<dbReference type="GO" id="GO:0004617">
    <property type="term" value="F:phosphoglycerate dehydrogenase activity"/>
    <property type="evidence" value="ECO:0007669"/>
    <property type="project" value="UniProtKB-EC"/>
</dbReference>
<evidence type="ECO:0000256" key="5">
    <source>
        <dbReference type="ARBA" id="ARBA00013143"/>
    </source>
</evidence>
<evidence type="ECO:0000256" key="7">
    <source>
        <dbReference type="ARBA" id="ARBA00023002"/>
    </source>
</evidence>
<dbReference type="PANTHER" id="PTHR43761:SF1">
    <property type="entry name" value="D-ISOMER SPECIFIC 2-HYDROXYACID DEHYDROGENASE CATALYTIC DOMAIN-CONTAINING PROTEIN-RELATED"/>
    <property type="match status" value="1"/>
</dbReference>
<dbReference type="InterPro" id="IPR045865">
    <property type="entry name" value="ACT-like_dom_sf"/>
</dbReference>
<dbReference type="InterPro" id="IPR006140">
    <property type="entry name" value="D-isomer_DH_NAD-bd"/>
</dbReference>
<dbReference type="Proteomes" id="UP001293718">
    <property type="component" value="Unassembled WGS sequence"/>
</dbReference>
<keyword evidence="15" id="KW-1185">Reference proteome</keyword>
<evidence type="ECO:0000259" key="13">
    <source>
        <dbReference type="PROSITE" id="PS51671"/>
    </source>
</evidence>
<dbReference type="Pfam" id="PF22629">
    <property type="entry name" value="ACT_AHAS_ss"/>
    <property type="match status" value="1"/>
</dbReference>
<evidence type="ECO:0000256" key="4">
    <source>
        <dbReference type="ARBA" id="ARBA00013001"/>
    </source>
</evidence>
<dbReference type="SUPFAM" id="SSF51735">
    <property type="entry name" value="NAD(P)-binding Rossmann-fold domains"/>
    <property type="match status" value="1"/>
</dbReference>
<dbReference type="SUPFAM" id="SSF52283">
    <property type="entry name" value="Formate/glycerate dehydrogenase catalytic domain-like"/>
    <property type="match status" value="1"/>
</dbReference>
<dbReference type="InterPro" id="IPR029752">
    <property type="entry name" value="D-isomer_DH_CS1"/>
</dbReference>
<dbReference type="InterPro" id="IPR050418">
    <property type="entry name" value="D-iso_2-hydroxyacid_DH_PdxB"/>
</dbReference>
<comment type="function">
    <text evidence="1">Catalyzes the reversible oxidation of 3-phospho-D-glycerate to 3-phosphonooxypyruvate, the first step of the phosphorylated L-serine biosynthesis pathway. Also catalyzes the reversible oxidation of 2-hydroxyglutarate to 2-oxoglutarate.</text>
</comment>
<name>A0ABU5IM86_9BURK</name>
<gene>
    <name evidence="14" type="primary">serA</name>
    <name evidence="14" type="ORF">SM757_25790</name>
</gene>
<evidence type="ECO:0000256" key="8">
    <source>
        <dbReference type="ARBA" id="ARBA00023027"/>
    </source>
</evidence>
<evidence type="ECO:0000256" key="10">
    <source>
        <dbReference type="ARBA" id="ARBA00048126"/>
    </source>
</evidence>
<comment type="caution">
    <text evidence="14">The sequence shown here is derived from an EMBL/GenBank/DDBJ whole genome shotgun (WGS) entry which is preliminary data.</text>
</comment>
<dbReference type="EC" id="1.1.1.399" evidence="4"/>
<comment type="catalytic activity">
    <reaction evidence="10">
        <text>(R)-2-hydroxyglutarate + NAD(+) = 2-oxoglutarate + NADH + H(+)</text>
        <dbReference type="Rhea" id="RHEA:49612"/>
        <dbReference type="ChEBI" id="CHEBI:15378"/>
        <dbReference type="ChEBI" id="CHEBI:15801"/>
        <dbReference type="ChEBI" id="CHEBI:16810"/>
        <dbReference type="ChEBI" id="CHEBI:57540"/>
        <dbReference type="ChEBI" id="CHEBI:57945"/>
        <dbReference type="EC" id="1.1.1.399"/>
    </reaction>
</comment>
<dbReference type="Pfam" id="PF00389">
    <property type="entry name" value="2-Hacid_dh"/>
    <property type="match status" value="1"/>
</dbReference>
<proteinExistence type="inferred from homology"/>
<sequence>MSATSSASPRHSMPRDKLKFVLLEGIHRGAVELLKDDGYTQVVTSPKALAGDELVAAIADAHFLGIRSRTLLTDEVLARAPKLAAIGAFCIGTNQIDLRAAMRRGIPVFNAPFSNTRSVAELVIAEVVMLLRGIPHKNAALHRNEWLKSAERSFEVRGKTLGIVGYGHIGTQVGVLAEHLGMRVVFHDIEAKLSLGNARQLASLSAVLAESDVVTLHVPETPATQWMVGQAQIAAMRPGAHLINASRGTVVDIEALAAALESGHLHGAAVDVFPQEPKGNDTSFRSPLTHFDNVLLTPHIGGSTAEAQASIGLEVASKLLRYSNNGSTATAVNFPEVTLPEHTGRCRLLHIHRNVPGVMAAVNERFSLAGINIAAQYLRTNDEVGYVVIDVEADASQVALEQMCSVEGTIRCRTLY</sequence>
<evidence type="ECO:0000256" key="9">
    <source>
        <dbReference type="ARBA" id="ARBA00030455"/>
    </source>
</evidence>
<dbReference type="EC" id="1.1.1.95" evidence="5"/>
<evidence type="ECO:0000256" key="1">
    <source>
        <dbReference type="ARBA" id="ARBA00003800"/>
    </source>
</evidence>
<evidence type="ECO:0000313" key="14">
    <source>
        <dbReference type="EMBL" id="MDZ5459998.1"/>
    </source>
</evidence>
<evidence type="ECO:0000256" key="11">
    <source>
        <dbReference type="ARBA" id="ARBA00048731"/>
    </source>
</evidence>